<feature type="region of interest" description="Disordered" evidence="1">
    <location>
        <begin position="414"/>
        <end position="436"/>
    </location>
</feature>
<feature type="transmembrane region" description="Helical" evidence="2">
    <location>
        <begin position="21"/>
        <end position="39"/>
    </location>
</feature>
<organism evidence="4 5">
    <name type="scientific">Rhizorhapis suberifaciens</name>
    <name type="common">corky root of lettuce</name>
    <dbReference type="NCBI Taxonomy" id="13656"/>
    <lineage>
        <taxon>Bacteria</taxon>
        <taxon>Pseudomonadati</taxon>
        <taxon>Pseudomonadota</taxon>
        <taxon>Alphaproteobacteria</taxon>
        <taxon>Sphingomonadales</taxon>
        <taxon>Sphingomonadaceae</taxon>
        <taxon>Rhizorhapis</taxon>
    </lineage>
</organism>
<evidence type="ECO:0000256" key="2">
    <source>
        <dbReference type="SAM" id="Phobius"/>
    </source>
</evidence>
<gene>
    <name evidence="4" type="ORF">HNQ99_001515</name>
</gene>
<keyword evidence="2" id="KW-1133">Transmembrane helix</keyword>
<dbReference type="Proteomes" id="UP000575068">
    <property type="component" value="Unassembled WGS sequence"/>
</dbReference>
<keyword evidence="5" id="KW-1185">Reference proteome</keyword>
<dbReference type="EMBL" id="JACHOV010000005">
    <property type="protein sequence ID" value="MBB4641210.1"/>
    <property type="molecule type" value="Genomic_DNA"/>
</dbReference>
<name>A0A840HUE3_9SPHN</name>
<reference evidence="4 5" key="1">
    <citation type="submission" date="2020-08" db="EMBL/GenBank/DDBJ databases">
        <title>Genomic Encyclopedia of Type Strains, Phase IV (KMG-IV): sequencing the most valuable type-strain genomes for metagenomic binning, comparative biology and taxonomic classification.</title>
        <authorList>
            <person name="Goeker M."/>
        </authorList>
    </citation>
    <scope>NUCLEOTIDE SEQUENCE [LARGE SCALE GENOMIC DNA]</scope>
    <source>
        <strain evidence="4 5">DSM 7465</strain>
    </source>
</reference>
<dbReference type="AlphaFoldDB" id="A0A840HUE3"/>
<protein>
    <submittedName>
        <fullName evidence="4">Flp pilus assembly protein TadG</fullName>
    </submittedName>
</protein>
<evidence type="ECO:0000313" key="4">
    <source>
        <dbReference type="EMBL" id="MBB4641210.1"/>
    </source>
</evidence>
<keyword evidence="2" id="KW-0812">Transmembrane</keyword>
<dbReference type="InterPro" id="IPR028087">
    <property type="entry name" value="Tad_N"/>
</dbReference>
<proteinExistence type="predicted"/>
<sequence>MRGSLLRRLLKAERAAVAPTIGLSLFALIGVGGIAFDYARLAAMDSELQNAADQAALAAASQLDGDSGARTRATGAAQNLIENYTRMSNDGDGTGITVPTITFYSDSGTAPGTVATSDTDAHFVKVTVGAREAFYALTPVVGAFSSGNVDASAYAGVGSAVCKVPPVMMCNPDEGISGSDFPDTDPTSSGYDVGKGIRLVAGGSGGSWAPGNFGYLETGIGSGANALEEALGANVPPGECLDADSVTTKPGLNTSVTDAINTRFDIFENGLVNYCDETTGACSPAMNTRKDVVHKQITSTPPSNCGFNTGNDPWILPSAQYLPDPTTRISATPTNMGFPRDICHAVSSAGDCANGRIGNGSWDRNLYFQVNHPSSSASVAAAWAGVSVTSLTRHDVYLWEQAVSGGTAARSAYSVTQGNGNGNGNGNNNNNGNNTTDYYSYSAPQCATGLSPSETQQDRRVLTVAVVNCTAEGINGSSKNVDVYKWVEVFLVEPSIARARTDASDIYVEVIREAEAVGESGTFQVIRRDVPYLIE</sequence>
<evidence type="ECO:0000256" key="1">
    <source>
        <dbReference type="SAM" id="MobiDB-lite"/>
    </source>
</evidence>
<keyword evidence="2" id="KW-0472">Membrane</keyword>
<evidence type="ECO:0000259" key="3">
    <source>
        <dbReference type="Pfam" id="PF13400"/>
    </source>
</evidence>
<comment type="caution">
    <text evidence="4">The sequence shown here is derived from an EMBL/GenBank/DDBJ whole genome shotgun (WGS) entry which is preliminary data.</text>
</comment>
<dbReference type="Pfam" id="PF13400">
    <property type="entry name" value="Tad"/>
    <property type="match status" value="1"/>
</dbReference>
<accession>A0A840HUE3</accession>
<dbReference type="RefSeq" id="WP_184475027.1">
    <property type="nucleotide sequence ID" value="NZ_JACHOV010000005.1"/>
</dbReference>
<feature type="domain" description="Putative Flp pilus-assembly TadG-like N-terminal" evidence="3">
    <location>
        <begin position="18"/>
        <end position="61"/>
    </location>
</feature>
<evidence type="ECO:0000313" key="5">
    <source>
        <dbReference type="Proteomes" id="UP000575068"/>
    </source>
</evidence>